<dbReference type="EMBL" id="VIBQ01000009">
    <property type="protein sequence ID" value="KAB8337122.1"/>
    <property type="molecule type" value="Genomic_DNA"/>
</dbReference>
<comment type="caution">
    <text evidence="2">The sequence shown here is derived from an EMBL/GenBank/DDBJ whole genome shotgun (WGS) entry which is preliminary data.</text>
</comment>
<reference evidence="2 3" key="1">
    <citation type="submission" date="2019-06" db="EMBL/GenBank/DDBJ databases">
        <title>A chromosomal-level reference genome of Carpinus fangiana (Coryloideae, Betulaceae).</title>
        <authorList>
            <person name="Yang X."/>
            <person name="Wang Z."/>
            <person name="Zhang L."/>
            <person name="Hao G."/>
            <person name="Liu J."/>
            <person name="Yang Y."/>
        </authorList>
    </citation>
    <scope>NUCLEOTIDE SEQUENCE [LARGE SCALE GENOMIC DNA]</scope>
    <source>
        <strain evidence="2">Cfa_2016G</strain>
        <tissue evidence="2">Leaf</tissue>
    </source>
</reference>
<organism evidence="2 3">
    <name type="scientific">Carpinus fangiana</name>
    <dbReference type="NCBI Taxonomy" id="176857"/>
    <lineage>
        <taxon>Eukaryota</taxon>
        <taxon>Viridiplantae</taxon>
        <taxon>Streptophyta</taxon>
        <taxon>Embryophyta</taxon>
        <taxon>Tracheophyta</taxon>
        <taxon>Spermatophyta</taxon>
        <taxon>Magnoliopsida</taxon>
        <taxon>eudicotyledons</taxon>
        <taxon>Gunneridae</taxon>
        <taxon>Pentapetalae</taxon>
        <taxon>rosids</taxon>
        <taxon>fabids</taxon>
        <taxon>Fagales</taxon>
        <taxon>Betulaceae</taxon>
        <taxon>Carpinus</taxon>
    </lineage>
</organism>
<evidence type="ECO:0000256" key="1">
    <source>
        <dbReference type="SAM" id="MobiDB-lite"/>
    </source>
</evidence>
<feature type="region of interest" description="Disordered" evidence="1">
    <location>
        <begin position="24"/>
        <end position="103"/>
    </location>
</feature>
<proteinExistence type="predicted"/>
<dbReference type="AlphaFoldDB" id="A0A5N6KPA6"/>
<protein>
    <submittedName>
        <fullName evidence="2">Uncharacterized protein</fullName>
    </submittedName>
</protein>
<sequence length="103" mass="11331">MTCEAGQALDRADVIALNRQPTKRQRIVRGAQRSRSGKSGVEEEDRWLFGNWEGEVPGTSSNDRPRLDPELTQAPSGADRGETNLRAHNLAQPSGPHSLRVSE</sequence>
<evidence type="ECO:0000313" key="3">
    <source>
        <dbReference type="Proteomes" id="UP000327013"/>
    </source>
</evidence>
<dbReference type="Proteomes" id="UP000327013">
    <property type="component" value="Unassembled WGS sequence"/>
</dbReference>
<gene>
    <name evidence="2" type="ORF">FH972_021426</name>
</gene>
<accession>A0A5N6KPA6</accession>
<evidence type="ECO:0000313" key="2">
    <source>
        <dbReference type="EMBL" id="KAB8337122.1"/>
    </source>
</evidence>
<keyword evidence="3" id="KW-1185">Reference proteome</keyword>
<name>A0A5N6KPA6_9ROSI</name>